<dbReference type="AlphaFoldDB" id="A0A1K0FJX0"/>
<comment type="caution">
    <text evidence="2">The sequence shown here is derived from an EMBL/GenBank/DDBJ whole genome shotgun (WGS) entry which is preliminary data.</text>
</comment>
<feature type="region of interest" description="Disordered" evidence="1">
    <location>
        <begin position="86"/>
        <end position="108"/>
    </location>
</feature>
<name>A0A1K0FJX0_9ACTN</name>
<keyword evidence="3" id="KW-1185">Reference proteome</keyword>
<accession>A0A1K0FJX0</accession>
<gene>
    <name evidence="2" type="ORF">BG844_16845</name>
</gene>
<evidence type="ECO:0000256" key="1">
    <source>
        <dbReference type="SAM" id="MobiDB-lite"/>
    </source>
</evidence>
<organism evidence="2 3">
    <name type="scientific">Couchioplanes caeruleus subsp. caeruleus</name>
    <dbReference type="NCBI Taxonomy" id="56427"/>
    <lineage>
        <taxon>Bacteria</taxon>
        <taxon>Bacillati</taxon>
        <taxon>Actinomycetota</taxon>
        <taxon>Actinomycetes</taxon>
        <taxon>Micromonosporales</taxon>
        <taxon>Micromonosporaceae</taxon>
        <taxon>Couchioplanes</taxon>
    </lineage>
</organism>
<evidence type="ECO:0000313" key="3">
    <source>
        <dbReference type="Proteomes" id="UP000182486"/>
    </source>
</evidence>
<dbReference type="EMBL" id="MEIA01000170">
    <property type="protein sequence ID" value="OJF13149.1"/>
    <property type="molecule type" value="Genomic_DNA"/>
</dbReference>
<proteinExistence type="predicted"/>
<sequence>MHRGPTTSVAVYDEACHLVDAHVRPAFWNKPPAWLGTDPADIERPHVEVHLGDGTDVQLYLNPAQARTFAAALMRSADAAETEALYRTPAPCGPPSDTAPVSAPPRSA</sequence>
<dbReference type="InterPro" id="IPR054202">
    <property type="entry name" value="DUF6907"/>
</dbReference>
<evidence type="ECO:0000313" key="2">
    <source>
        <dbReference type="EMBL" id="OJF13149.1"/>
    </source>
</evidence>
<dbReference type="Pfam" id="PF21848">
    <property type="entry name" value="DUF6907"/>
    <property type="match status" value="1"/>
</dbReference>
<dbReference type="Proteomes" id="UP000182486">
    <property type="component" value="Unassembled WGS sequence"/>
</dbReference>
<protein>
    <submittedName>
        <fullName evidence="2">Uncharacterized protein</fullName>
    </submittedName>
</protein>
<reference evidence="2 3" key="1">
    <citation type="submission" date="2016-09" db="EMBL/GenBank/DDBJ databases">
        <title>Couchioplanes caeruleus draft genome sequence.</title>
        <authorList>
            <person name="Sheehan J."/>
            <person name="Caffrey P."/>
        </authorList>
    </citation>
    <scope>NUCLEOTIDE SEQUENCE [LARGE SCALE GENOMIC DNA]</scope>
    <source>
        <strain evidence="2 3">DSM 43634</strain>
    </source>
</reference>